<proteinExistence type="predicted"/>
<feature type="compositionally biased region" description="Basic residues" evidence="1">
    <location>
        <begin position="20"/>
        <end position="38"/>
    </location>
</feature>
<feature type="compositionally biased region" description="Basic and acidic residues" evidence="1">
    <location>
        <begin position="1"/>
        <end position="10"/>
    </location>
</feature>
<gene>
    <name evidence="2" type="ORF">AVDCRST_MAG10-1712</name>
</gene>
<accession>A0A6J4I741</accession>
<sequence>ADQRPSDHPRRSCRCTGAQRPRHAGHHTGRRSGARPPV</sequence>
<evidence type="ECO:0000256" key="1">
    <source>
        <dbReference type="SAM" id="MobiDB-lite"/>
    </source>
</evidence>
<feature type="non-terminal residue" evidence="2">
    <location>
        <position position="38"/>
    </location>
</feature>
<protein>
    <submittedName>
        <fullName evidence="2">Uncharacterized protein</fullName>
    </submittedName>
</protein>
<organism evidence="2">
    <name type="scientific">uncultured Acidimicrobiales bacterium</name>
    <dbReference type="NCBI Taxonomy" id="310071"/>
    <lineage>
        <taxon>Bacteria</taxon>
        <taxon>Bacillati</taxon>
        <taxon>Actinomycetota</taxon>
        <taxon>Acidimicrobiia</taxon>
        <taxon>Acidimicrobiales</taxon>
        <taxon>environmental samples</taxon>
    </lineage>
</organism>
<dbReference type="EMBL" id="CADCTB010000112">
    <property type="protein sequence ID" value="CAA9243233.1"/>
    <property type="molecule type" value="Genomic_DNA"/>
</dbReference>
<name>A0A6J4I741_9ACTN</name>
<evidence type="ECO:0000313" key="2">
    <source>
        <dbReference type="EMBL" id="CAA9243233.1"/>
    </source>
</evidence>
<feature type="region of interest" description="Disordered" evidence="1">
    <location>
        <begin position="1"/>
        <end position="38"/>
    </location>
</feature>
<dbReference type="AlphaFoldDB" id="A0A6J4I741"/>
<feature type="non-terminal residue" evidence="2">
    <location>
        <position position="1"/>
    </location>
</feature>
<reference evidence="2" key="1">
    <citation type="submission" date="2020-02" db="EMBL/GenBank/DDBJ databases">
        <authorList>
            <person name="Meier V. D."/>
        </authorList>
    </citation>
    <scope>NUCLEOTIDE SEQUENCE</scope>
    <source>
        <strain evidence="2">AVDCRST_MAG10</strain>
    </source>
</reference>